<feature type="non-terminal residue" evidence="4">
    <location>
        <position position="298"/>
    </location>
</feature>
<reference evidence="4" key="1">
    <citation type="journal article" date="2014" name="Front. Microbiol.">
        <title>High frequency of phylogenetically diverse reductive dehalogenase-homologous genes in deep subseafloor sedimentary metagenomes.</title>
        <authorList>
            <person name="Kawai M."/>
            <person name="Futagami T."/>
            <person name="Toyoda A."/>
            <person name="Takaki Y."/>
            <person name="Nishi S."/>
            <person name="Hori S."/>
            <person name="Arai W."/>
            <person name="Tsubouchi T."/>
            <person name="Morono Y."/>
            <person name="Uchiyama I."/>
            <person name="Ito T."/>
            <person name="Fujiyama A."/>
            <person name="Inagaki F."/>
            <person name="Takami H."/>
        </authorList>
    </citation>
    <scope>NUCLEOTIDE SEQUENCE</scope>
    <source>
        <strain evidence="4">Expedition CK06-06</strain>
    </source>
</reference>
<evidence type="ECO:0008006" key="5">
    <source>
        <dbReference type="Google" id="ProtNLM"/>
    </source>
</evidence>
<accession>X1LKG0</accession>
<dbReference type="GO" id="GO:0032259">
    <property type="term" value="P:methylation"/>
    <property type="evidence" value="ECO:0007669"/>
    <property type="project" value="UniProtKB-KW"/>
</dbReference>
<dbReference type="InterPro" id="IPR050750">
    <property type="entry name" value="C5-MTase"/>
</dbReference>
<evidence type="ECO:0000256" key="2">
    <source>
        <dbReference type="ARBA" id="ARBA00022679"/>
    </source>
</evidence>
<organism evidence="4">
    <name type="scientific">marine sediment metagenome</name>
    <dbReference type="NCBI Taxonomy" id="412755"/>
    <lineage>
        <taxon>unclassified sequences</taxon>
        <taxon>metagenomes</taxon>
        <taxon>ecological metagenomes</taxon>
    </lineage>
</organism>
<sequence>MTIKFYDLFSGIGGIRLGFEEACDELGIEHECVLSSEIDTKACDIYRLNFNEEPKGDISDIHDLPRCDFVLAGFPCQSFSYAGAHKGFGDTRGTLFFEVERILNELTPKPRGFLLENVRGLVTHNKGRTLNTIITHLESLGYGITWLLLNSCNFGVPQNRMRIYILGLLDRKPALTLMSDRGPADSHIFKRKKLQRELFSTFSEPRLVRDILETNIDPKYRCSDEFVDMLSKVVGRNYKKLHGVRLIDYRGGNSIHSWELGIKGECSQEEINFMNTLIANRRKKVFGIHQDGKMLTLD</sequence>
<dbReference type="PANTHER" id="PTHR46098">
    <property type="entry name" value="TRNA (CYTOSINE(38)-C(5))-METHYLTRANSFERASE"/>
    <property type="match status" value="1"/>
</dbReference>
<proteinExistence type="predicted"/>
<dbReference type="Pfam" id="PF00145">
    <property type="entry name" value="DNA_methylase"/>
    <property type="match status" value="1"/>
</dbReference>
<dbReference type="PRINTS" id="PR00105">
    <property type="entry name" value="C5METTRFRASE"/>
</dbReference>
<dbReference type="PROSITE" id="PS00094">
    <property type="entry name" value="C5_MTASE_1"/>
    <property type="match status" value="1"/>
</dbReference>
<protein>
    <recommendedName>
        <fullName evidence="5">DNA (cytosine-5-)-methyltransferase</fullName>
    </recommendedName>
</protein>
<keyword evidence="2" id="KW-0808">Transferase</keyword>
<gene>
    <name evidence="4" type="ORF">S06H3_12225</name>
</gene>
<dbReference type="SUPFAM" id="SSF53335">
    <property type="entry name" value="S-adenosyl-L-methionine-dependent methyltransferases"/>
    <property type="match status" value="1"/>
</dbReference>
<dbReference type="InterPro" id="IPR018117">
    <property type="entry name" value="C5_DNA_meth_AS"/>
</dbReference>
<evidence type="ECO:0000256" key="1">
    <source>
        <dbReference type="ARBA" id="ARBA00022603"/>
    </source>
</evidence>
<dbReference type="AlphaFoldDB" id="X1LKG0"/>
<comment type="caution">
    <text evidence="4">The sequence shown here is derived from an EMBL/GenBank/DDBJ whole genome shotgun (WGS) entry which is preliminary data.</text>
</comment>
<dbReference type="InterPro" id="IPR001525">
    <property type="entry name" value="C5_MeTfrase"/>
</dbReference>
<dbReference type="CDD" id="cd00315">
    <property type="entry name" value="Cyt_C5_DNA_methylase"/>
    <property type="match status" value="1"/>
</dbReference>
<keyword evidence="1" id="KW-0489">Methyltransferase</keyword>
<evidence type="ECO:0000256" key="3">
    <source>
        <dbReference type="ARBA" id="ARBA00022691"/>
    </source>
</evidence>
<dbReference type="GO" id="GO:0008168">
    <property type="term" value="F:methyltransferase activity"/>
    <property type="evidence" value="ECO:0007669"/>
    <property type="project" value="UniProtKB-KW"/>
</dbReference>
<dbReference type="NCBIfam" id="TIGR00675">
    <property type="entry name" value="dcm"/>
    <property type="match status" value="1"/>
</dbReference>
<name>X1LKG0_9ZZZZ</name>
<dbReference type="PROSITE" id="PS51679">
    <property type="entry name" value="SAM_MT_C5"/>
    <property type="match status" value="1"/>
</dbReference>
<dbReference type="InterPro" id="IPR029063">
    <property type="entry name" value="SAM-dependent_MTases_sf"/>
</dbReference>
<keyword evidence="3" id="KW-0949">S-adenosyl-L-methionine</keyword>
<dbReference type="PANTHER" id="PTHR46098:SF1">
    <property type="entry name" value="TRNA (CYTOSINE(38)-C(5))-METHYLTRANSFERASE"/>
    <property type="match status" value="1"/>
</dbReference>
<dbReference type="Gene3D" id="3.40.50.150">
    <property type="entry name" value="Vaccinia Virus protein VP39"/>
    <property type="match status" value="1"/>
</dbReference>
<evidence type="ECO:0000313" key="4">
    <source>
        <dbReference type="EMBL" id="GAI06336.1"/>
    </source>
</evidence>
<dbReference type="EMBL" id="BARV01005992">
    <property type="protein sequence ID" value="GAI06336.1"/>
    <property type="molecule type" value="Genomic_DNA"/>
</dbReference>